<evidence type="ECO:0000256" key="2">
    <source>
        <dbReference type="ARBA" id="ARBA00022692"/>
    </source>
</evidence>
<feature type="transmembrane region" description="Helical" evidence="8">
    <location>
        <begin position="90"/>
        <end position="113"/>
    </location>
</feature>
<evidence type="ECO:0000256" key="8">
    <source>
        <dbReference type="SAM" id="Phobius"/>
    </source>
</evidence>
<dbReference type="InterPro" id="IPR023271">
    <property type="entry name" value="Aquaporin-like"/>
</dbReference>
<evidence type="ECO:0000256" key="6">
    <source>
        <dbReference type="RuleBase" id="RU000477"/>
    </source>
</evidence>
<feature type="compositionally biased region" description="Acidic residues" evidence="7">
    <location>
        <begin position="241"/>
        <end position="250"/>
    </location>
</feature>
<name>A0A3L6RFW0_PANMI</name>
<dbReference type="PANTHER" id="PTHR45724:SF55">
    <property type="entry name" value="AQUAPORIN NIP3-2"/>
    <property type="match status" value="1"/>
</dbReference>
<comment type="caution">
    <text evidence="9">The sequence shown here is derived from an EMBL/GenBank/DDBJ whole genome shotgun (WGS) entry which is preliminary data.</text>
</comment>
<keyword evidence="4 8" id="KW-1133">Transmembrane helix</keyword>
<dbReference type="EMBL" id="PQIB02000008">
    <property type="protein sequence ID" value="RLN03008.1"/>
    <property type="molecule type" value="Genomic_DNA"/>
</dbReference>
<dbReference type="STRING" id="4540.A0A3L6RFW0"/>
<keyword evidence="10" id="KW-1185">Reference proteome</keyword>
<dbReference type="Gene3D" id="1.20.1080.10">
    <property type="entry name" value="Glycerol uptake facilitator protein"/>
    <property type="match status" value="1"/>
</dbReference>
<dbReference type="GO" id="GO:0016020">
    <property type="term" value="C:membrane"/>
    <property type="evidence" value="ECO:0007669"/>
    <property type="project" value="UniProtKB-SubCell"/>
</dbReference>
<keyword evidence="3" id="KW-0677">Repeat</keyword>
<comment type="similarity">
    <text evidence="6">Belongs to the MIP/aquaporin (TC 1.A.8) family.</text>
</comment>
<dbReference type="InterPro" id="IPR034294">
    <property type="entry name" value="Aquaporin_transptr"/>
</dbReference>
<comment type="subcellular location">
    <subcellularLocation>
        <location evidence="1">Membrane</location>
        <topology evidence="1">Multi-pass membrane protein</topology>
    </subcellularLocation>
</comment>
<sequence>MTVFGHLPLAHLLPYMTAQVLGSIAASFTVKGIYHPVNPGITTVPNVGTVEAFFLEFIMTFVLLFIITALPTDPHAVGVFIKDPLENSMVTFNFTSVVPPMGTTFIFGSWVRISDGIGDFRRHLVDDKLEARAATPSNTLNDFVDNLDDIAGMLLPDLAREIEKLSVFDVTPTRAAPGFPGLDSTPSGGQRDRLPFGLRNTATVYQEATKSEFYSALEKDLDELLELGDKAATACREAPIFDDYDSDSGPEAEPYSGGQGLVITSTSEGRFVYWKGMKPSELLGDDERLVAH</sequence>
<dbReference type="PRINTS" id="PR00783">
    <property type="entry name" value="MINTRINSICP"/>
</dbReference>
<dbReference type="Pfam" id="PF00230">
    <property type="entry name" value="MIP"/>
    <property type="match status" value="1"/>
</dbReference>
<evidence type="ECO:0000256" key="1">
    <source>
        <dbReference type="ARBA" id="ARBA00004141"/>
    </source>
</evidence>
<gene>
    <name evidence="9" type="ORF">C2845_PM13G02960</name>
</gene>
<evidence type="ECO:0000256" key="3">
    <source>
        <dbReference type="ARBA" id="ARBA00022737"/>
    </source>
</evidence>
<keyword evidence="6" id="KW-0813">Transport</keyword>
<evidence type="ECO:0000256" key="4">
    <source>
        <dbReference type="ARBA" id="ARBA00022989"/>
    </source>
</evidence>
<dbReference type="Proteomes" id="UP000275267">
    <property type="component" value="Unassembled WGS sequence"/>
</dbReference>
<accession>A0A3L6RFW0</accession>
<dbReference type="GO" id="GO:0015267">
    <property type="term" value="F:channel activity"/>
    <property type="evidence" value="ECO:0007669"/>
    <property type="project" value="InterPro"/>
</dbReference>
<evidence type="ECO:0000313" key="10">
    <source>
        <dbReference type="Proteomes" id="UP000275267"/>
    </source>
</evidence>
<keyword evidence="5 8" id="KW-0472">Membrane</keyword>
<evidence type="ECO:0000256" key="5">
    <source>
        <dbReference type="ARBA" id="ARBA00023136"/>
    </source>
</evidence>
<dbReference type="SUPFAM" id="SSF81338">
    <property type="entry name" value="Aquaporin-like"/>
    <property type="match status" value="1"/>
</dbReference>
<dbReference type="AlphaFoldDB" id="A0A3L6RFW0"/>
<organism evidence="9 10">
    <name type="scientific">Panicum miliaceum</name>
    <name type="common">Proso millet</name>
    <name type="synonym">Broomcorn millet</name>
    <dbReference type="NCBI Taxonomy" id="4540"/>
    <lineage>
        <taxon>Eukaryota</taxon>
        <taxon>Viridiplantae</taxon>
        <taxon>Streptophyta</taxon>
        <taxon>Embryophyta</taxon>
        <taxon>Tracheophyta</taxon>
        <taxon>Spermatophyta</taxon>
        <taxon>Magnoliopsida</taxon>
        <taxon>Liliopsida</taxon>
        <taxon>Poales</taxon>
        <taxon>Poaceae</taxon>
        <taxon>PACMAD clade</taxon>
        <taxon>Panicoideae</taxon>
        <taxon>Panicodae</taxon>
        <taxon>Paniceae</taxon>
        <taxon>Panicinae</taxon>
        <taxon>Panicum</taxon>
        <taxon>Panicum sect. Panicum</taxon>
    </lineage>
</organism>
<feature type="transmembrane region" description="Helical" evidence="8">
    <location>
        <begin position="46"/>
        <end position="70"/>
    </location>
</feature>
<dbReference type="PANTHER" id="PTHR45724">
    <property type="entry name" value="AQUAPORIN NIP2-1"/>
    <property type="match status" value="1"/>
</dbReference>
<feature type="transmembrane region" description="Helical" evidence="8">
    <location>
        <begin position="12"/>
        <end position="34"/>
    </location>
</feature>
<evidence type="ECO:0000313" key="9">
    <source>
        <dbReference type="EMBL" id="RLN03008.1"/>
    </source>
</evidence>
<dbReference type="OrthoDB" id="715871at2759"/>
<keyword evidence="2 6" id="KW-0812">Transmembrane</keyword>
<protein>
    <submittedName>
        <fullName evidence="9">Uncharacterized protein</fullName>
    </submittedName>
</protein>
<reference evidence="10" key="1">
    <citation type="journal article" date="2019" name="Nat. Commun.">
        <title>The genome of broomcorn millet.</title>
        <authorList>
            <person name="Zou C."/>
            <person name="Miki D."/>
            <person name="Li D."/>
            <person name="Tang Q."/>
            <person name="Xiao L."/>
            <person name="Rajput S."/>
            <person name="Deng P."/>
            <person name="Jia W."/>
            <person name="Huang R."/>
            <person name="Zhang M."/>
            <person name="Sun Y."/>
            <person name="Hu J."/>
            <person name="Fu X."/>
            <person name="Schnable P.S."/>
            <person name="Li F."/>
            <person name="Zhang H."/>
            <person name="Feng B."/>
            <person name="Zhu X."/>
            <person name="Liu R."/>
            <person name="Schnable J.C."/>
            <person name="Zhu J.-K."/>
            <person name="Zhang H."/>
        </authorList>
    </citation>
    <scope>NUCLEOTIDE SEQUENCE [LARGE SCALE GENOMIC DNA]</scope>
</reference>
<evidence type="ECO:0000256" key="7">
    <source>
        <dbReference type="SAM" id="MobiDB-lite"/>
    </source>
</evidence>
<proteinExistence type="inferred from homology"/>
<dbReference type="InterPro" id="IPR000425">
    <property type="entry name" value="MIP"/>
</dbReference>
<feature type="region of interest" description="Disordered" evidence="7">
    <location>
        <begin position="241"/>
        <end position="261"/>
    </location>
</feature>